<dbReference type="RefSeq" id="WP_036930302.1">
    <property type="nucleotide sequence ID" value="NC_005072.1"/>
</dbReference>
<dbReference type="OrthoDB" id="541794at2"/>
<dbReference type="AlphaFoldDB" id="A8WIE3"/>
<protein>
    <submittedName>
        <fullName evidence="2">Uncharacterized protein</fullName>
    </submittedName>
</protein>
<dbReference type="eggNOG" id="ENOG50321DQ">
    <property type="taxonomic scope" value="Bacteria"/>
</dbReference>
<keyword evidence="1" id="KW-0472">Membrane</keyword>
<sequence length="73" mass="8447">MDRLLLTLLFFPDWTNGLPSDFLILHFFVGAAIFPFNMIHARARKFDAKNPEEAAIGYKNSNNTVYYGYEEVN</sequence>
<evidence type="ECO:0000313" key="2">
    <source>
        <dbReference type="EMBL" id="CAP16429.1"/>
    </source>
</evidence>
<proteinExistence type="predicted"/>
<name>A8WIE3_PROMP</name>
<gene>
    <name evidence="2" type="ordered locus">PMM1924</name>
</gene>
<dbReference type="KEGG" id="pmm:PMM1924"/>
<evidence type="ECO:0000313" key="3">
    <source>
        <dbReference type="Proteomes" id="UP000001026"/>
    </source>
</evidence>
<dbReference type="STRING" id="59919.PMM1924"/>
<evidence type="ECO:0000256" key="1">
    <source>
        <dbReference type="SAM" id="Phobius"/>
    </source>
</evidence>
<dbReference type="Proteomes" id="UP000001026">
    <property type="component" value="Chromosome"/>
</dbReference>
<organism evidence="2 3">
    <name type="scientific">Prochlorococcus marinus subsp. pastoris (strain CCMP1986 / NIES-2087 / MED4)</name>
    <dbReference type="NCBI Taxonomy" id="59919"/>
    <lineage>
        <taxon>Bacteria</taxon>
        <taxon>Bacillati</taxon>
        <taxon>Cyanobacteriota</taxon>
        <taxon>Cyanophyceae</taxon>
        <taxon>Synechococcales</taxon>
        <taxon>Prochlorococcaceae</taxon>
        <taxon>Prochlorococcus</taxon>
    </lineage>
</organism>
<feature type="transmembrane region" description="Helical" evidence="1">
    <location>
        <begin position="20"/>
        <end position="39"/>
    </location>
</feature>
<accession>A8WIE3</accession>
<reference evidence="2 3" key="1">
    <citation type="journal article" date="2003" name="Nature">
        <title>Genome divergence in two Prochlorococcus ecotypes reflects oceanic niche differentiation.</title>
        <authorList>
            <person name="Rocap G."/>
            <person name="Larimer F.W."/>
            <person name="Lamerdin J.E."/>
            <person name="Malfatti S."/>
            <person name="Chain P."/>
            <person name="Ahlgren N.A."/>
            <person name="Arellano A."/>
            <person name="Coleman M."/>
            <person name="Hauser L."/>
            <person name="Hess W.R."/>
            <person name="Johnson Z.I."/>
            <person name="Land M.L."/>
            <person name="Lindell D."/>
            <person name="Post A.F."/>
            <person name="Regala W."/>
            <person name="Shah M."/>
            <person name="Shaw S.L."/>
            <person name="Steglich C."/>
            <person name="Sullivan M.B."/>
            <person name="Ting C.S."/>
            <person name="Tolonen A."/>
            <person name="Webb E.A."/>
            <person name="Zinser E.R."/>
            <person name="Chisholm S.W."/>
        </authorList>
    </citation>
    <scope>NUCLEOTIDE SEQUENCE [LARGE SCALE GENOMIC DNA]</scope>
    <source>
        <strain evidence="3">CCMP1986 / NIES-2087 / MED4</strain>
    </source>
</reference>
<dbReference type="EMBL" id="BX548174">
    <property type="protein sequence ID" value="CAP16429.1"/>
    <property type="molecule type" value="Genomic_DNA"/>
</dbReference>
<keyword evidence="1" id="KW-0812">Transmembrane</keyword>
<dbReference type="HOGENOM" id="CLU_2790601_0_0_3"/>
<keyword evidence="1" id="KW-1133">Transmembrane helix</keyword>